<dbReference type="GeneID" id="108670159"/>
<protein>
    <submittedName>
        <fullName evidence="3">Uncharacterized protein LOC108670159</fullName>
    </submittedName>
</protein>
<dbReference type="Proteomes" id="UP000694843">
    <property type="component" value="Unplaced"/>
</dbReference>
<reference evidence="3" key="1">
    <citation type="submission" date="2025-08" db="UniProtKB">
        <authorList>
            <consortium name="RefSeq"/>
        </authorList>
    </citation>
    <scope>IDENTIFICATION</scope>
    <source>
        <tissue evidence="3">Whole organism</tissue>
    </source>
</reference>
<feature type="signal peptide" evidence="1">
    <location>
        <begin position="1"/>
        <end position="17"/>
    </location>
</feature>
<feature type="chain" id="PRO_5034682743" evidence="1">
    <location>
        <begin position="18"/>
        <end position="147"/>
    </location>
</feature>
<evidence type="ECO:0000313" key="2">
    <source>
        <dbReference type="Proteomes" id="UP000694843"/>
    </source>
</evidence>
<dbReference type="AlphaFoldDB" id="A0A8B7NHJ3"/>
<organism evidence="2 3">
    <name type="scientific">Hyalella azteca</name>
    <name type="common">Amphipod</name>
    <dbReference type="NCBI Taxonomy" id="294128"/>
    <lineage>
        <taxon>Eukaryota</taxon>
        <taxon>Metazoa</taxon>
        <taxon>Ecdysozoa</taxon>
        <taxon>Arthropoda</taxon>
        <taxon>Crustacea</taxon>
        <taxon>Multicrustacea</taxon>
        <taxon>Malacostraca</taxon>
        <taxon>Eumalacostraca</taxon>
        <taxon>Peracarida</taxon>
        <taxon>Amphipoda</taxon>
        <taxon>Senticaudata</taxon>
        <taxon>Talitrida</taxon>
        <taxon>Talitroidea</taxon>
        <taxon>Hyalellidae</taxon>
        <taxon>Hyalella</taxon>
    </lineage>
</organism>
<evidence type="ECO:0000313" key="3">
    <source>
        <dbReference type="RefSeq" id="XP_018013102.1"/>
    </source>
</evidence>
<keyword evidence="2" id="KW-1185">Reference proteome</keyword>
<dbReference type="KEGG" id="hazt:108670159"/>
<accession>A0A8B7NHJ3</accession>
<dbReference type="RefSeq" id="XP_018013102.1">
    <property type="nucleotide sequence ID" value="XM_018157613.2"/>
</dbReference>
<gene>
    <name evidence="3" type="primary">LOC108670159</name>
</gene>
<sequence>MLRGFVILIVAAAAASAQDAAPACLMTLNDAANAMTRTARSVCYPQYTADVVKFDNNPNCNIYATSYYATTCDPIVANYMKCTLKAAKLLKVNNTFDEAAFKATTLKNKCSTDAKFIAAYPPCKNSTMKYLHVSRFIFCLMQNTYGE</sequence>
<keyword evidence="1" id="KW-0732">Signal</keyword>
<name>A0A8B7NHJ3_HYAAZ</name>
<evidence type="ECO:0000256" key="1">
    <source>
        <dbReference type="SAM" id="SignalP"/>
    </source>
</evidence>
<proteinExistence type="predicted"/>